<feature type="transmembrane region" description="Helical" evidence="6">
    <location>
        <begin position="141"/>
        <end position="170"/>
    </location>
</feature>
<evidence type="ECO:0000256" key="3">
    <source>
        <dbReference type="ARBA" id="ARBA00022692"/>
    </source>
</evidence>
<feature type="transmembrane region" description="Helical" evidence="6">
    <location>
        <begin position="113"/>
        <end position="135"/>
    </location>
</feature>
<dbReference type="GO" id="GO:0015171">
    <property type="term" value="F:amino acid transmembrane transporter activity"/>
    <property type="evidence" value="ECO:0007669"/>
    <property type="project" value="TreeGrafter"/>
</dbReference>
<proteinExistence type="predicted"/>
<accession>A0A4Q0YE08</accession>
<evidence type="ECO:0000313" key="7">
    <source>
        <dbReference type="EMBL" id="RXJ68265.1"/>
    </source>
</evidence>
<gene>
    <name evidence="7" type="ORF">CRV08_08415</name>
</gene>
<dbReference type="AlphaFoldDB" id="A0A4Q0YE08"/>
<keyword evidence="4 6" id="KW-1133">Transmembrane helix</keyword>
<evidence type="ECO:0000313" key="8">
    <source>
        <dbReference type="Proteomes" id="UP000290172"/>
    </source>
</evidence>
<sequence length="203" mass="22505">MSYFIFLTLCIIATASPGPAVFLAIKNGAFYGFKKSLIGILGNISAMFTMASISAAGLGALLLSSSYLFFLIKILGGFYLIYLGIKAIRSNSLINRQKDVFQNKKGSELFKEAYFVGVSNPKAIVFYTALFPQFLDLEKSIFAQFLVLSGTFLFFSFLFLSLYSILASNIKVYLLKQEVIKWFNRVLGSLFIGFGVAITTSQR</sequence>
<evidence type="ECO:0000256" key="6">
    <source>
        <dbReference type="SAM" id="Phobius"/>
    </source>
</evidence>
<dbReference type="PANTHER" id="PTHR30086">
    <property type="entry name" value="ARGININE EXPORTER PROTEIN ARGO"/>
    <property type="match status" value="1"/>
</dbReference>
<reference evidence="7 8" key="1">
    <citation type="submission" date="2017-10" db="EMBL/GenBank/DDBJ databases">
        <title>Genomics of the genus Arcobacter.</title>
        <authorList>
            <person name="Perez-Cataluna A."/>
            <person name="Figueras M.J."/>
        </authorList>
    </citation>
    <scope>NUCLEOTIDE SEQUENCE [LARGE SCALE GENOMIC DNA]</scope>
    <source>
        <strain evidence="7 8">CECT 8993</strain>
    </source>
</reference>
<dbReference type="InterPro" id="IPR001123">
    <property type="entry name" value="LeuE-type"/>
</dbReference>
<feature type="transmembrane region" description="Helical" evidence="6">
    <location>
        <begin position="37"/>
        <end position="61"/>
    </location>
</feature>
<dbReference type="PIRSF" id="PIRSF006324">
    <property type="entry name" value="LeuE"/>
    <property type="match status" value="1"/>
</dbReference>
<comment type="caution">
    <text evidence="7">The sequence shown here is derived from an EMBL/GenBank/DDBJ whole genome shotgun (WGS) entry which is preliminary data.</text>
</comment>
<dbReference type="PANTHER" id="PTHR30086:SF20">
    <property type="entry name" value="ARGININE EXPORTER PROTEIN ARGO-RELATED"/>
    <property type="match status" value="1"/>
</dbReference>
<evidence type="ECO:0000256" key="4">
    <source>
        <dbReference type="ARBA" id="ARBA00022989"/>
    </source>
</evidence>
<keyword evidence="5 6" id="KW-0472">Membrane</keyword>
<dbReference type="Proteomes" id="UP000290172">
    <property type="component" value="Unassembled WGS sequence"/>
</dbReference>
<keyword evidence="2" id="KW-1003">Cell membrane</keyword>
<evidence type="ECO:0000256" key="2">
    <source>
        <dbReference type="ARBA" id="ARBA00022475"/>
    </source>
</evidence>
<dbReference type="RefSeq" id="WP_128981045.1">
    <property type="nucleotide sequence ID" value="NZ_PDKJ01000006.1"/>
</dbReference>
<evidence type="ECO:0000256" key="5">
    <source>
        <dbReference type="ARBA" id="ARBA00023136"/>
    </source>
</evidence>
<feature type="transmembrane region" description="Helical" evidence="6">
    <location>
        <begin position="67"/>
        <end position="88"/>
    </location>
</feature>
<name>A0A4Q0YE08_9BACT</name>
<protein>
    <submittedName>
        <fullName evidence="7">Threonine transporter</fullName>
    </submittedName>
</protein>
<comment type="subcellular location">
    <subcellularLocation>
        <location evidence="1">Cell membrane</location>
        <topology evidence="1">Multi-pass membrane protein</topology>
    </subcellularLocation>
</comment>
<dbReference type="GO" id="GO:0005886">
    <property type="term" value="C:plasma membrane"/>
    <property type="evidence" value="ECO:0007669"/>
    <property type="project" value="UniProtKB-SubCell"/>
</dbReference>
<dbReference type="Pfam" id="PF01810">
    <property type="entry name" value="LysE"/>
    <property type="match status" value="1"/>
</dbReference>
<keyword evidence="3 6" id="KW-0812">Transmembrane</keyword>
<feature type="transmembrane region" description="Helical" evidence="6">
    <location>
        <begin position="6"/>
        <end position="25"/>
    </location>
</feature>
<organism evidence="7 8">
    <name type="scientific">Halarcobacter ebronensis</name>
    <dbReference type="NCBI Taxonomy" id="1462615"/>
    <lineage>
        <taxon>Bacteria</taxon>
        <taxon>Pseudomonadati</taxon>
        <taxon>Campylobacterota</taxon>
        <taxon>Epsilonproteobacteria</taxon>
        <taxon>Campylobacterales</taxon>
        <taxon>Arcobacteraceae</taxon>
        <taxon>Halarcobacter</taxon>
    </lineage>
</organism>
<evidence type="ECO:0000256" key="1">
    <source>
        <dbReference type="ARBA" id="ARBA00004651"/>
    </source>
</evidence>
<feature type="transmembrane region" description="Helical" evidence="6">
    <location>
        <begin position="182"/>
        <end position="200"/>
    </location>
</feature>
<dbReference type="EMBL" id="PDKJ01000006">
    <property type="protein sequence ID" value="RXJ68265.1"/>
    <property type="molecule type" value="Genomic_DNA"/>
</dbReference>